<evidence type="ECO:0000256" key="4">
    <source>
        <dbReference type="ARBA" id="ARBA00019114"/>
    </source>
</evidence>
<dbReference type="NCBIfam" id="NF004226">
    <property type="entry name" value="PRK05673.1"/>
    <property type="match status" value="1"/>
</dbReference>
<keyword evidence="6" id="KW-0548">Nucleotidyltransferase</keyword>
<dbReference type="InterPro" id="IPR011708">
    <property type="entry name" value="DNA_pol3_alpha_NTPase_dom"/>
</dbReference>
<comment type="caution">
    <text evidence="12">The sequence shown here is derived from an EMBL/GenBank/DDBJ whole genome shotgun (WGS) entry which is preliminary data.</text>
</comment>
<dbReference type="GO" id="GO:0005737">
    <property type="term" value="C:cytoplasm"/>
    <property type="evidence" value="ECO:0007669"/>
    <property type="project" value="UniProtKB-SubCell"/>
</dbReference>
<dbReference type="Pfam" id="PF17657">
    <property type="entry name" value="DNA_pol3_finger"/>
    <property type="match status" value="1"/>
</dbReference>
<feature type="compositionally biased region" description="Basic and acidic residues" evidence="10">
    <location>
        <begin position="1159"/>
        <end position="1183"/>
    </location>
</feature>
<dbReference type="PANTHER" id="PTHR32294:SF0">
    <property type="entry name" value="DNA POLYMERASE III SUBUNIT ALPHA"/>
    <property type="match status" value="1"/>
</dbReference>
<proteinExistence type="inferred from homology"/>
<dbReference type="EC" id="2.7.7.7" evidence="3"/>
<evidence type="ECO:0000259" key="11">
    <source>
        <dbReference type="SMART" id="SM00481"/>
    </source>
</evidence>
<comment type="subcellular location">
    <subcellularLocation>
        <location evidence="1">Cytoplasm</location>
    </subcellularLocation>
</comment>
<dbReference type="Pfam" id="PF14579">
    <property type="entry name" value="HHH_6"/>
    <property type="match status" value="1"/>
</dbReference>
<dbReference type="RefSeq" id="WP_205745162.1">
    <property type="nucleotide sequence ID" value="NZ_BMHA01000003.1"/>
</dbReference>
<name>A0A8J3ER74_9ACTN</name>
<dbReference type="GO" id="GO:0003887">
    <property type="term" value="F:DNA-directed DNA polymerase activity"/>
    <property type="evidence" value="ECO:0007669"/>
    <property type="project" value="UniProtKB-KW"/>
</dbReference>
<dbReference type="InterPro" id="IPR016195">
    <property type="entry name" value="Pol/histidinol_Pase-like"/>
</dbReference>
<dbReference type="InterPro" id="IPR003141">
    <property type="entry name" value="Pol/His_phosphatase_N"/>
</dbReference>
<evidence type="ECO:0000256" key="7">
    <source>
        <dbReference type="ARBA" id="ARBA00022705"/>
    </source>
</evidence>
<dbReference type="Gene3D" id="3.20.20.140">
    <property type="entry name" value="Metal-dependent hydrolases"/>
    <property type="match status" value="1"/>
</dbReference>
<feature type="region of interest" description="Disordered" evidence="10">
    <location>
        <begin position="1153"/>
        <end position="1183"/>
    </location>
</feature>
<evidence type="ECO:0000256" key="10">
    <source>
        <dbReference type="SAM" id="MobiDB-lite"/>
    </source>
</evidence>
<dbReference type="InterPro" id="IPR004013">
    <property type="entry name" value="PHP_dom"/>
</dbReference>
<dbReference type="SUPFAM" id="SSF89550">
    <property type="entry name" value="PHP domain-like"/>
    <property type="match status" value="1"/>
</dbReference>
<comment type="catalytic activity">
    <reaction evidence="9">
        <text>DNA(n) + a 2'-deoxyribonucleoside 5'-triphosphate = DNA(n+1) + diphosphate</text>
        <dbReference type="Rhea" id="RHEA:22508"/>
        <dbReference type="Rhea" id="RHEA-COMP:17339"/>
        <dbReference type="Rhea" id="RHEA-COMP:17340"/>
        <dbReference type="ChEBI" id="CHEBI:33019"/>
        <dbReference type="ChEBI" id="CHEBI:61560"/>
        <dbReference type="ChEBI" id="CHEBI:173112"/>
        <dbReference type="EC" id="2.7.7.7"/>
    </reaction>
</comment>
<dbReference type="Gene3D" id="1.10.10.1600">
    <property type="entry name" value="Bacterial DNA polymerase III alpha subunit, thumb domain"/>
    <property type="match status" value="1"/>
</dbReference>
<dbReference type="NCBIfam" id="TIGR00594">
    <property type="entry name" value="polc"/>
    <property type="match status" value="1"/>
</dbReference>
<evidence type="ECO:0000256" key="3">
    <source>
        <dbReference type="ARBA" id="ARBA00012417"/>
    </source>
</evidence>
<reference evidence="12" key="2">
    <citation type="submission" date="2020-09" db="EMBL/GenBank/DDBJ databases">
        <authorList>
            <person name="Sun Q."/>
            <person name="Zhou Y."/>
        </authorList>
    </citation>
    <scope>NUCLEOTIDE SEQUENCE</scope>
    <source>
        <strain evidence="12">CGMCC 1.14988</strain>
    </source>
</reference>
<dbReference type="Proteomes" id="UP000650511">
    <property type="component" value="Unassembled WGS sequence"/>
</dbReference>
<accession>A0A8J3ER74</accession>
<dbReference type="GO" id="GO:0006260">
    <property type="term" value="P:DNA replication"/>
    <property type="evidence" value="ECO:0007669"/>
    <property type="project" value="UniProtKB-KW"/>
</dbReference>
<evidence type="ECO:0000256" key="1">
    <source>
        <dbReference type="ARBA" id="ARBA00004496"/>
    </source>
</evidence>
<evidence type="ECO:0000256" key="5">
    <source>
        <dbReference type="ARBA" id="ARBA00022679"/>
    </source>
</evidence>
<dbReference type="InterPro" id="IPR004365">
    <property type="entry name" value="NA-bd_OB_tRNA"/>
</dbReference>
<evidence type="ECO:0000313" key="13">
    <source>
        <dbReference type="Proteomes" id="UP000650511"/>
    </source>
</evidence>
<dbReference type="GO" id="GO:0008408">
    <property type="term" value="F:3'-5' exonuclease activity"/>
    <property type="evidence" value="ECO:0007669"/>
    <property type="project" value="InterPro"/>
</dbReference>
<dbReference type="Pfam" id="PF02811">
    <property type="entry name" value="PHP"/>
    <property type="match status" value="1"/>
</dbReference>
<keyword evidence="5" id="KW-0808">Transferase</keyword>
<reference evidence="12" key="1">
    <citation type="journal article" date="2014" name="Int. J. Syst. Evol. Microbiol.">
        <title>Complete genome sequence of Corynebacterium casei LMG S-19264T (=DSM 44701T), isolated from a smear-ripened cheese.</title>
        <authorList>
            <consortium name="US DOE Joint Genome Institute (JGI-PGF)"/>
            <person name="Walter F."/>
            <person name="Albersmeier A."/>
            <person name="Kalinowski J."/>
            <person name="Ruckert C."/>
        </authorList>
    </citation>
    <scope>NUCLEOTIDE SEQUENCE</scope>
    <source>
        <strain evidence="12">CGMCC 1.14988</strain>
    </source>
</reference>
<dbReference type="SMART" id="SM00481">
    <property type="entry name" value="POLIIIAc"/>
    <property type="match status" value="1"/>
</dbReference>
<keyword evidence="8" id="KW-0239">DNA-directed DNA polymerase</keyword>
<dbReference type="PANTHER" id="PTHR32294">
    <property type="entry name" value="DNA POLYMERASE III SUBUNIT ALPHA"/>
    <property type="match status" value="1"/>
</dbReference>
<sequence length="1183" mass="131120">MGSGDRDSFVHLHVHTEYSMLDGASRLGQLFDKVARDGQPGVAITDHGVLFGLADFYKQGTAAGVNPILGSELYQAVGSRHDQRLGGSDGRQRYFHLTTLAQDDVGYRNLVKLSTKAYLDGYWYKPRVDKELLAAHSEGMVVLSGCLGSEVNQALLKGDEDEARQVLSDFKDIYTAERFFVELQDHGIEEQRRTWPLLEKLAGQLGLRTVLTNDSHYTDAEDAQAHDVLLCIQTGSKLSDTDRFKFSGDQFYVKTAREMRQEYAQYRDALDATLDIAEMCDAKIEFDLDLLPAFPCPPGMSEAEFLRHKVWEGARERYGDPVPDAVAQRIEYELGVIQDMGFPAYFLIVADLCEYARSAGIRVGPGRGSAGGSVVAFCTDITRVDPIKYGLIFERFLNPARIQMPDIDIDFDDRRRGEMIRYAASRYGDDHVAQVVTFGTIKAKSAIRDAARVLDEPFSVGDTLCKMMPPPQQGKEAPLAEAYDKSVELREARNDPTYRRVLETAEKLEGLIRQHGIHAAAVIIGASPLDEIVPLLKTDRGEIVTQYEMGAAEAIGLLKMDFLGLRNLTVISDAERHIRANRGVEVDLDDAELLGDMDDPTTYEMLSTGFTLGVFQLDSTGMQALVRKLRPTRFEDISALLALYRPGPLSMDMHVAYANRKNGLEEVTYDHPDLEPVLGESYGVIVYQEQVMKIATDLAGFTMSDADGLRKAVGKKKRDLMESFKDQFISGGVDNGYDKSLMSSLWGLIEKFAEYGFNKSHTVAYGVVSYQTAWLKAHYPVEYMAALLTSVKNHKDNKPLYLNECRRMGIPVLPPDINTSGSDFTPRGDEVLFGLSAVRGVGEGIVEQIVRARTEKGAFADFQDFCAKVDASVLNKRTLENLILAGAFSSLGHTRKGLLAVYELMVDTAQKAKKDEAAGFLSLFGDDGGGADGVELDDAPEIPTEEFDKSQLLKFEREMLGLYVSDHPLFGTERVLERHIDTSCAGLRERKDNDNVTVGGVLTGLTKKFTKKGDTYLVATLEDLTGNVEVVFWPNTYRAAHEVLVEDAVLVVTGRLEVRDEALKLQANRVSAPDLSEALGAPIVVRFATEQCTADAVRRLKDILVHHQGPVPVHLQVDAPDGACRTYRLGDELRVERHSGLFGEIKSAFGPQAIDDEAGDRTFGGDEEEPRWRRAREREPALT</sequence>
<gene>
    <name evidence="12" type="primary">dnaE1</name>
    <name evidence="12" type="ORF">GCM10011354_08710</name>
</gene>
<dbReference type="Pfam" id="PF01336">
    <property type="entry name" value="tRNA_anti-codon"/>
    <property type="match status" value="1"/>
</dbReference>
<dbReference type="Pfam" id="PF07733">
    <property type="entry name" value="DNA_pol3_alpha"/>
    <property type="match status" value="1"/>
</dbReference>
<keyword evidence="7" id="KW-0235">DNA replication</keyword>
<evidence type="ECO:0000256" key="2">
    <source>
        <dbReference type="ARBA" id="ARBA00009496"/>
    </source>
</evidence>
<dbReference type="InterPro" id="IPR004805">
    <property type="entry name" value="DnaE2/DnaE/PolC"/>
</dbReference>
<keyword evidence="13" id="KW-1185">Reference proteome</keyword>
<dbReference type="CDD" id="cd04485">
    <property type="entry name" value="DnaE_OBF"/>
    <property type="match status" value="1"/>
</dbReference>
<evidence type="ECO:0000256" key="8">
    <source>
        <dbReference type="ARBA" id="ARBA00022932"/>
    </source>
</evidence>
<dbReference type="NCBIfam" id="NF005298">
    <property type="entry name" value="PRK06826.1"/>
    <property type="match status" value="1"/>
</dbReference>
<evidence type="ECO:0000256" key="6">
    <source>
        <dbReference type="ARBA" id="ARBA00022695"/>
    </source>
</evidence>
<dbReference type="Gene3D" id="1.10.150.870">
    <property type="match status" value="1"/>
</dbReference>
<dbReference type="InterPro" id="IPR041931">
    <property type="entry name" value="DNA_pol3_alpha_thumb_dom"/>
</dbReference>
<protein>
    <recommendedName>
        <fullName evidence="4">DNA polymerase III subunit alpha</fullName>
        <ecNumber evidence="3">2.7.7.7</ecNumber>
    </recommendedName>
</protein>
<dbReference type="InterPro" id="IPR029460">
    <property type="entry name" value="DNAPol_HHH"/>
</dbReference>
<feature type="domain" description="Polymerase/histidinol phosphatase N-terminal" evidence="11">
    <location>
        <begin position="10"/>
        <end position="77"/>
    </location>
</feature>
<dbReference type="CDD" id="cd12113">
    <property type="entry name" value="PHP_PolIIIA_DnaE3"/>
    <property type="match status" value="1"/>
</dbReference>
<dbReference type="EMBL" id="BMHA01000003">
    <property type="protein sequence ID" value="GGI04361.1"/>
    <property type="molecule type" value="Genomic_DNA"/>
</dbReference>
<dbReference type="AlphaFoldDB" id="A0A8J3ER74"/>
<organism evidence="12 13">
    <name type="scientific">Egicoccus halophilus</name>
    <dbReference type="NCBI Taxonomy" id="1670830"/>
    <lineage>
        <taxon>Bacteria</taxon>
        <taxon>Bacillati</taxon>
        <taxon>Actinomycetota</taxon>
        <taxon>Nitriliruptoria</taxon>
        <taxon>Egicoccales</taxon>
        <taxon>Egicoccaceae</taxon>
        <taxon>Egicoccus</taxon>
    </lineage>
</organism>
<dbReference type="InterPro" id="IPR040982">
    <property type="entry name" value="DNA_pol3_finger"/>
</dbReference>
<evidence type="ECO:0000313" key="12">
    <source>
        <dbReference type="EMBL" id="GGI04361.1"/>
    </source>
</evidence>
<evidence type="ECO:0000256" key="9">
    <source>
        <dbReference type="ARBA" id="ARBA00049244"/>
    </source>
</evidence>
<comment type="similarity">
    <text evidence="2">Belongs to the DNA polymerase type-C family. DnaE subfamily.</text>
</comment>
<dbReference type="GO" id="GO:0003676">
    <property type="term" value="F:nucleic acid binding"/>
    <property type="evidence" value="ECO:0007669"/>
    <property type="project" value="InterPro"/>
</dbReference>